<protein>
    <submittedName>
        <fullName evidence="12">TRAP transporter small permease</fullName>
    </submittedName>
</protein>
<evidence type="ECO:0000256" key="7">
    <source>
        <dbReference type="ARBA" id="ARBA00023136"/>
    </source>
</evidence>
<dbReference type="AlphaFoldDB" id="A0A414AMP7"/>
<comment type="subcellular location">
    <subcellularLocation>
        <location evidence="1">Cell inner membrane</location>
        <topology evidence="1">Multi-pass membrane protein</topology>
    </subcellularLocation>
</comment>
<feature type="transmembrane region" description="Helical" evidence="9">
    <location>
        <begin position="128"/>
        <end position="147"/>
    </location>
</feature>
<feature type="transmembrane region" description="Helical" evidence="9">
    <location>
        <begin position="12"/>
        <end position="35"/>
    </location>
</feature>
<dbReference type="InterPro" id="IPR007387">
    <property type="entry name" value="TRAP_DctQ"/>
</dbReference>
<dbReference type="RefSeq" id="WP_002568588.1">
    <property type="nucleotide sequence ID" value="NZ_CABKUK010000004.1"/>
</dbReference>
<dbReference type="InterPro" id="IPR055348">
    <property type="entry name" value="DctQ"/>
</dbReference>
<evidence type="ECO:0000256" key="3">
    <source>
        <dbReference type="ARBA" id="ARBA00022475"/>
    </source>
</evidence>
<comment type="caution">
    <text evidence="12">The sequence shown here is derived from an EMBL/GenBank/DDBJ whole genome shotgun (WGS) entry which is preliminary data.</text>
</comment>
<organism evidence="12 13">
    <name type="scientific">Enterocloster bolteae</name>
    <dbReference type="NCBI Taxonomy" id="208479"/>
    <lineage>
        <taxon>Bacteria</taxon>
        <taxon>Bacillati</taxon>
        <taxon>Bacillota</taxon>
        <taxon>Clostridia</taxon>
        <taxon>Lachnospirales</taxon>
        <taxon>Lachnospiraceae</taxon>
        <taxon>Enterocloster</taxon>
    </lineage>
</organism>
<evidence type="ECO:0000256" key="6">
    <source>
        <dbReference type="ARBA" id="ARBA00022989"/>
    </source>
</evidence>
<evidence type="ECO:0000256" key="9">
    <source>
        <dbReference type="SAM" id="Phobius"/>
    </source>
</evidence>
<feature type="transmembrane region" description="Helical" evidence="9">
    <location>
        <begin position="86"/>
        <end position="108"/>
    </location>
</feature>
<proteinExistence type="inferred from homology"/>
<evidence type="ECO:0000256" key="8">
    <source>
        <dbReference type="ARBA" id="ARBA00038436"/>
    </source>
</evidence>
<keyword evidence="2" id="KW-0813">Transport</keyword>
<dbReference type="GO" id="GO:0005886">
    <property type="term" value="C:plasma membrane"/>
    <property type="evidence" value="ECO:0007669"/>
    <property type="project" value="UniProtKB-SubCell"/>
</dbReference>
<keyword evidence="6 9" id="KW-1133">Transmembrane helix</keyword>
<dbReference type="Proteomes" id="UP000283975">
    <property type="component" value="Unassembled WGS sequence"/>
</dbReference>
<gene>
    <name evidence="12" type="ORF">DW839_25000</name>
    <name evidence="11" type="ORF">DWW02_08680</name>
</gene>
<feature type="transmembrane region" description="Helical" evidence="9">
    <location>
        <begin position="47"/>
        <end position="65"/>
    </location>
</feature>
<evidence type="ECO:0000256" key="2">
    <source>
        <dbReference type="ARBA" id="ARBA00022448"/>
    </source>
</evidence>
<dbReference type="Pfam" id="PF04290">
    <property type="entry name" value="DctQ"/>
    <property type="match status" value="1"/>
</dbReference>
<dbReference type="EMBL" id="QSHZ01000034">
    <property type="protein sequence ID" value="RHC51093.1"/>
    <property type="molecule type" value="Genomic_DNA"/>
</dbReference>
<dbReference type="KEGG" id="cbol:CGC65_22560"/>
<dbReference type="Proteomes" id="UP000284543">
    <property type="component" value="Unassembled WGS sequence"/>
</dbReference>
<keyword evidence="7 9" id="KW-0472">Membrane</keyword>
<name>A0A414AMP7_9FIRM</name>
<comment type="similarity">
    <text evidence="8">Belongs to the TRAP transporter small permease family.</text>
</comment>
<evidence type="ECO:0000259" key="10">
    <source>
        <dbReference type="Pfam" id="PF04290"/>
    </source>
</evidence>
<evidence type="ECO:0000313" key="12">
    <source>
        <dbReference type="EMBL" id="RHC51093.1"/>
    </source>
</evidence>
<keyword evidence="3" id="KW-1003">Cell membrane</keyword>
<evidence type="ECO:0000256" key="5">
    <source>
        <dbReference type="ARBA" id="ARBA00022692"/>
    </source>
</evidence>
<feature type="domain" description="Tripartite ATP-independent periplasmic transporters DctQ component" evidence="10">
    <location>
        <begin position="24"/>
        <end position="152"/>
    </location>
</feature>
<keyword evidence="4" id="KW-0997">Cell inner membrane</keyword>
<evidence type="ECO:0000256" key="1">
    <source>
        <dbReference type="ARBA" id="ARBA00004429"/>
    </source>
</evidence>
<evidence type="ECO:0000313" key="11">
    <source>
        <dbReference type="EMBL" id="RGV76634.1"/>
    </source>
</evidence>
<dbReference type="EMBL" id="QRZM01000003">
    <property type="protein sequence ID" value="RGV76634.1"/>
    <property type="molecule type" value="Genomic_DNA"/>
</dbReference>
<evidence type="ECO:0000256" key="4">
    <source>
        <dbReference type="ARBA" id="ARBA00022519"/>
    </source>
</evidence>
<sequence length="174" mass="20028">MKKLGKTLIQVQYGASIVAALMLLLMIGYEVFARYVLKSSLMGIEELMLFPIIWLYMLGGANASYEKSHIECGILTLYIKKERSKLIFDAIKRTLCIIILAWICYWGFYFFSYSLKTWKLADITYAPLFFANIALTVGFVLMFIYAVRDVYMAYRALIGQMKNKDEAREGGENL</sequence>
<evidence type="ECO:0000313" key="14">
    <source>
        <dbReference type="Proteomes" id="UP000284543"/>
    </source>
</evidence>
<keyword evidence="5 9" id="KW-0812">Transmembrane</keyword>
<evidence type="ECO:0000313" key="13">
    <source>
        <dbReference type="Proteomes" id="UP000283975"/>
    </source>
</evidence>
<dbReference type="PANTHER" id="PTHR35011">
    <property type="entry name" value="2,3-DIKETO-L-GULONATE TRAP TRANSPORTER SMALL PERMEASE PROTEIN YIAM"/>
    <property type="match status" value="1"/>
</dbReference>
<reference evidence="13 14" key="1">
    <citation type="submission" date="2018-08" db="EMBL/GenBank/DDBJ databases">
        <title>A genome reference for cultivated species of the human gut microbiota.</title>
        <authorList>
            <person name="Zou Y."/>
            <person name="Xue W."/>
            <person name="Luo G."/>
        </authorList>
    </citation>
    <scope>NUCLEOTIDE SEQUENCE [LARGE SCALE GENOMIC DNA]</scope>
    <source>
        <strain evidence="11 14">AF14-18</strain>
        <strain evidence="12 13">AM35-14</strain>
    </source>
</reference>
<accession>A0A414AMP7</accession>